<comment type="caution">
    <text evidence="3">The sequence shown here is derived from an EMBL/GenBank/DDBJ whole genome shotgun (WGS) entry which is preliminary data.</text>
</comment>
<dbReference type="AlphaFoldDB" id="A0A2U2BTI1"/>
<feature type="compositionally biased region" description="Basic and acidic residues" evidence="2">
    <location>
        <begin position="126"/>
        <end position="137"/>
    </location>
</feature>
<name>A0A2U2BTI1_9PROT</name>
<sequence length="194" mass="19257">MFSKKESPPVTENEAAPASTKRSAMKSQAPSILSADLQITGSIMSDGEVQLDGSVDGDVHAGSLTIGEEASVKGEVTAESIVVRGRVEGSLRARQIQLASTARVEGDIVHASLAVESGAYFDGNCHRSSDPLSEKSGKITGSSASSGGKAQAGETRSAPSAPPAPGAAASGGATNSGGGEKAAAASGDPFAMKN</sequence>
<keyword evidence="4" id="KW-1185">Reference proteome</keyword>
<comment type="similarity">
    <text evidence="1">Belongs to the bactofilin family.</text>
</comment>
<gene>
    <name evidence="3" type="ORF">DDZ18_06355</name>
</gene>
<evidence type="ECO:0000313" key="3">
    <source>
        <dbReference type="EMBL" id="PWE17306.1"/>
    </source>
</evidence>
<dbReference type="InterPro" id="IPR007607">
    <property type="entry name" value="BacA/B"/>
</dbReference>
<feature type="compositionally biased region" description="Polar residues" evidence="2">
    <location>
        <begin position="20"/>
        <end position="30"/>
    </location>
</feature>
<dbReference type="Proteomes" id="UP000245168">
    <property type="component" value="Unassembled WGS sequence"/>
</dbReference>
<protein>
    <submittedName>
        <fullName evidence="3">Polymer-forming cytoskeletal protein</fullName>
    </submittedName>
</protein>
<evidence type="ECO:0000256" key="2">
    <source>
        <dbReference type="SAM" id="MobiDB-lite"/>
    </source>
</evidence>
<dbReference type="OrthoDB" id="5738271at2"/>
<dbReference type="EMBL" id="QEXV01000003">
    <property type="protein sequence ID" value="PWE17306.1"/>
    <property type="molecule type" value="Genomic_DNA"/>
</dbReference>
<evidence type="ECO:0000256" key="1">
    <source>
        <dbReference type="ARBA" id="ARBA00044755"/>
    </source>
</evidence>
<feature type="region of interest" description="Disordered" evidence="2">
    <location>
        <begin position="1"/>
        <end position="30"/>
    </location>
</feature>
<accession>A0A2U2BTI1</accession>
<feature type="compositionally biased region" description="Low complexity" evidence="2">
    <location>
        <begin position="138"/>
        <end position="159"/>
    </location>
</feature>
<evidence type="ECO:0000313" key="4">
    <source>
        <dbReference type="Proteomes" id="UP000245168"/>
    </source>
</evidence>
<feature type="region of interest" description="Disordered" evidence="2">
    <location>
        <begin position="126"/>
        <end position="194"/>
    </location>
</feature>
<proteinExistence type="inferred from homology"/>
<organism evidence="3 4">
    <name type="scientific">Marinicauda salina</name>
    <dbReference type="NCBI Taxonomy" id="2135793"/>
    <lineage>
        <taxon>Bacteria</taxon>
        <taxon>Pseudomonadati</taxon>
        <taxon>Pseudomonadota</taxon>
        <taxon>Alphaproteobacteria</taxon>
        <taxon>Maricaulales</taxon>
        <taxon>Maricaulaceae</taxon>
        <taxon>Marinicauda</taxon>
    </lineage>
</organism>
<dbReference type="Pfam" id="PF04519">
    <property type="entry name" value="Bactofilin"/>
    <property type="match status" value="1"/>
</dbReference>
<dbReference type="PANTHER" id="PTHR35024:SF4">
    <property type="entry name" value="POLYMER-FORMING CYTOSKELETAL PROTEIN"/>
    <property type="match status" value="1"/>
</dbReference>
<dbReference type="PANTHER" id="PTHR35024">
    <property type="entry name" value="HYPOTHETICAL CYTOSOLIC PROTEIN"/>
    <property type="match status" value="1"/>
</dbReference>
<reference evidence="4" key="1">
    <citation type="submission" date="2018-05" db="EMBL/GenBank/DDBJ databases">
        <authorList>
            <person name="Liu B.-T."/>
        </authorList>
    </citation>
    <scope>NUCLEOTIDE SEQUENCE [LARGE SCALE GENOMIC DNA]</scope>
    <source>
        <strain evidence="4">WD6-1</strain>
    </source>
</reference>